<dbReference type="Proteomes" id="UP001239795">
    <property type="component" value="Unassembled WGS sequence"/>
</dbReference>
<dbReference type="EMBL" id="MLGG01000005">
    <property type="protein sequence ID" value="KAK1465039.1"/>
    <property type="molecule type" value="Genomic_DNA"/>
</dbReference>
<dbReference type="AlphaFoldDB" id="A0AAI9UUN4"/>
<comment type="caution">
    <text evidence="2">The sequence shown here is derived from an EMBL/GenBank/DDBJ whole genome shotgun (WGS) entry which is preliminary data.</text>
</comment>
<keyword evidence="3" id="KW-1185">Reference proteome</keyword>
<organism evidence="2 3">
    <name type="scientific">Colletotrichum melonis</name>
    <dbReference type="NCBI Taxonomy" id="1209925"/>
    <lineage>
        <taxon>Eukaryota</taxon>
        <taxon>Fungi</taxon>
        <taxon>Dikarya</taxon>
        <taxon>Ascomycota</taxon>
        <taxon>Pezizomycotina</taxon>
        <taxon>Sordariomycetes</taxon>
        <taxon>Hypocreomycetidae</taxon>
        <taxon>Glomerellales</taxon>
        <taxon>Glomerellaceae</taxon>
        <taxon>Colletotrichum</taxon>
        <taxon>Colletotrichum acutatum species complex</taxon>
    </lineage>
</organism>
<name>A0AAI9UUN4_9PEZI</name>
<sequence>MAMGNEEATIIVFMTEGSLPTAKACRKNTSIGKALPFDASRQMLRPIHLIPQPSISIHLFFSSSSSASIHYDRYSTAFEMHPYLHSAFLYLLARLRDEALHRIAGFTRAGIAFLRDASGHELENSGLEDQVTLRFAIYLPVFLIALLAIALVDTLLSVTRREIERVM</sequence>
<evidence type="ECO:0000256" key="1">
    <source>
        <dbReference type="SAM" id="Phobius"/>
    </source>
</evidence>
<evidence type="ECO:0000313" key="2">
    <source>
        <dbReference type="EMBL" id="KAK1465039.1"/>
    </source>
</evidence>
<keyword evidence="1" id="KW-0472">Membrane</keyword>
<protein>
    <submittedName>
        <fullName evidence="2">Uncharacterized protein</fullName>
    </submittedName>
</protein>
<accession>A0AAI9UUN4</accession>
<keyword evidence="1" id="KW-0812">Transmembrane</keyword>
<evidence type="ECO:0000313" key="3">
    <source>
        <dbReference type="Proteomes" id="UP001239795"/>
    </source>
</evidence>
<feature type="transmembrane region" description="Helical" evidence="1">
    <location>
        <begin position="135"/>
        <end position="158"/>
    </location>
</feature>
<proteinExistence type="predicted"/>
<reference evidence="2 3" key="1">
    <citation type="submission" date="2016-10" db="EMBL/GenBank/DDBJ databases">
        <title>The genome sequence of Colletotrichum fioriniae PJ7.</title>
        <authorList>
            <person name="Baroncelli R."/>
        </authorList>
    </citation>
    <scope>NUCLEOTIDE SEQUENCE [LARGE SCALE GENOMIC DNA]</scope>
    <source>
        <strain evidence="2">Col 31</strain>
    </source>
</reference>
<keyword evidence="1" id="KW-1133">Transmembrane helix</keyword>
<gene>
    <name evidence="2" type="ORF">CMEL01_12394</name>
</gene>